<keyword evidence="2" id="KW-0548">Nucleotidyltransferase</keyword>
<dbReference type="InterPro" id="IPR050951">
    <property type="entry name" value="Retrovirus_Pol_polyprotein"/>
</dbReference>
<comment type="caution">
    <text evidence="8">The sequence shown here is derived from an EMBL/GenBank/DDBJ whole genome shotgun (WGS) entry which is preliminary data.</text>
</comment>
<organism evidence="8 9">
    <name type="scientific">Patella caerulea</name>
    <name type="common">Rayed Mediterranean limpet</name>
    <dbReference type="NCBI Taxonomy" id="87958"/>
    <lineage>
        <taxon>Eukaryota</taxon>
        <taxon>Metazoa</taxon>
        <taxon>Spiralia</taxon>
        <taxon>Lophotrochozoa</taxon>
        <taxon>Mollusca</taxon>
        <taxon>Gastropoda</taxon>
        <taxon>Patellogastropoda</taxon>
        <taxon>Patelloidea</taxon>
        <taxon>Patellidae</taxon>
        <taxon>Patella</taxon>
    </lineage>
</organism>
<dbReference type="PANTHER" id="PTHR37984">
    <property type="entry name" value="PROTEIN CBG26694"/>
    <property type="match status" value="1"/>
</dbReference>
<keyword evidence="6" id="KW-0695">RNA-directed DNA polymerase</keyword>
<keyword evidence="3" id="KW-0540">Nuclease</keyword>
<sequence length="283" mass="31308">MQKYCTCASRTPACCPNGWKLCLVGSRFTHPVESRYAAIEGEALAVVYALHQTRYYVLGCKDLIIATDRKPLLQILNDRSFTEIANRRLLNLKEKTLGYRFTIVHVPDKKNLGPDAASRYPASNPERLELPGDPAELHSLADEPISPHDVLTSLYQQMDDNDDAGDGSILATASSSVQSVCAVVTWDMLRGATVSDQTLRNLVHFIEHGFPEDIRDLPPELRAYHHLSPSMCVVLEGHRVVIPSVLRESVLNAHHAAHQGASAMQARAVDSVYWSISLSTLPE</sequence>
<proteinExistence type="predicted"/>
<evidence type="ECO:0000256" key="3">
    <source>
        <dbReference type="ARBA" id="ARBA00022722"/>
    </source>
</evidence>
<evidence type="ECO:0000256" key="6">
    <source>
        <dbReference type="ARBA" id="ARBA00022918"/>
    </source>
</evidence>
<dbReference type="EMBL" id="JAZGQO010000007">
    <property type="protein sequence ID" value="KAK6182642.1"/>
    <property type="molecule type" value="Genomic_DNA"/>
</dbReference>
<evidence type="ECO:0000256" key="5">
    <source>
        <dbReference type="ARBA" id="ARBA00022801"/>
    </source>
</evidence>
<evidence type="ECO:0000256" key="2">
    <source>
        <dbReference type="ARBA" id="ARBA00022695"/>
    </source>
</evidence>
<reference evidence="8 9" key="1">
    <citation type="submission" date="2024-01" db="EMBL/GenBank/DDBJ databases">
        <title>The genome of the rayed Mediterranean limpet Patella caerulea (Linnaeus, 1758).</title>
        <authorList>
            <person name="Anh-Thu Weber A."/>
            <person name="Halstead-Nussloch G."/>
        </authorList>
    </citation>
    <scope>NUCLEOTIDE SEQUENCE [LARGE SCALE GENOMIC DNA]</scope>
    <source>
        <strain evidence="8">AATW-2023a</strain>
        <tissue evidence="8">Whole specimen</tissue>
    </source>
</reference>
<name>A0AAN8JQ79_PATCE</name>
<dbReference type="PANTHER" id="PTHR37984:SF7">
    <property type="entry name" value="INTEGRASE CATALYTIC DOMAIN-CONTAINING PROTEIN"/>
    <property type="match status" value="1"/>
</dbReference>
<dbReference type="AlphaFoldDB" id="A0AAN8JQ79"/>
<gene>
    <name evidence="8" type="ORF">SNE40_010282</name>
</gene>
<keyword evidence="5" id="KW-0378">Hydrolase</keyword>
<evidence type="ECO:0000259" key="7">
    <source>
        <dbReference type="Pfam" id="PF17917"/>
    </source>
</evidence>
<dbReference type="SUPFAM" id="SSF56672">
    <property type="entry name" value="DNA/RNA polymerases"/>
    <property type="match status" value="1"/>
</dbReference>
<feature type="domain" description="Reverse transcriptase RNase H-like" evidence="7">
    <location>
        <begin position="18"/>
        <end position="92"/>
    </location>
</feature>
<protein>
    <recommendedName>
        <fullName evidence="7">Reverse transcriptase RNase H-like domain-containing protein</fullName>
    </recommendedName>
</protein>
<dbReference type="GO" id="GO:0003964">
    <property type="term" value="F:RNA-directed DNA polymerase activity"/>
    <property type="evidence" value="ECO:0007669"/>
    <property type="project" value="UniProtKB-KW"/>
</dbReference>
<evidence type="ECO:0000313" key="9">
    <source>
        <dbReference type="Proteomes" id="UP001347796"/>
    </source>
</evidence>
<dbReference type="InterPro" id="IPR043502">
    <property type="entry name" value="DNA/RNA_pol_sf"/>
</dbReference>
<keyword evidence="1" id="KW-0808">Transferase</keyword>
<keyword evidence="4" id="KW-0255">Endonuclease</keyword>
<keyword evidence="9" id="KW-1185">Reference proteome</keyword>
<dbReference type="Proteomes" id="UP001347796">
    <property type="component" value="Unassembled WGS sequence"/>
</dbReference>
<evidence type="ECO:0000313" key="8">
    <source>
        <dbReference type="EMBL" id="KAK6182642.1"/>
    </source>
</evidence>
<dbReference type="GO" id="GO:0004519">
    <property type="term" value="F:endonuclease activity"/>
    <property type="evidence" value="ECO:0007669"/>
    <property type="project" value="UniProtKB-KW"/>
</dbReference>
<evidence type="ECO:0000256" key="4">
    <source>
        <dbReference type="ARBA" id="ARBA00022759"/>
    </source>
</evidence>
<dbReference type="GO" id="GO:0016787">
    <property type="term" value="F:hydrolase activity"/>
    <property type="evidence" value="ECO:0007669"/>
    <property type="project" value="UniProtKB-KW"/>
</dbReference>
<dbReference type="InterPro" id="IPR041373">
    <property type="entry name" value="RT_RNaseH"/>
</dbReference>
<accession>A0AAN8JQ79</accession>
<dbReference type="Pfam" id="PF17917">
    <property type="entry name" value="RT_RNaseH"/>
    <property type="match status" value="1"/>
</dbReference>
<evidence type="ECO:0000256" key="1">
    <source>
        <dbReference type="ARBA" id="ARBA00022679"/>
    </source>
</evidence>